<dbReference type="SUPFAM" id="SSF101941">
    <property type="entry name" value="NAC domain"/>
    <property type="match status" value="1"/>
</dbReference>
<dbReference type="GO" id="GO:0006355">
    <property type="term" value="P:regulation of DNA-templated transcription"/>
    <property type="evidence" value="ECO:0007669"/>
    <property type="project" value="InterPro"/>
</dbReference>
<dbReference type="PANTHER" id="PTHR31744:SF220">
    <property type="entry name" value="LOW QUALITY PROTEIN: NAC DOMAIN-CONTAINING PROTEIN 90-LIKE"/>
    <property type="match status" value="1"/>
</dbReference>
<dbReference type="PANTHER" id="PTHR31744">
    <property type="entry name" value="PROTEIN CUP-SHAPED COTYLEDON 2-RELATED"/>
    <property type="match status" value="1"/>
</dbReference>
<gene>
    <name evidence="7" type="ORF">LUZ63_017648</name>
</gene>
<reference evidence="7" key="1">
    <citation type="journal article" date="2022" name="Cell">
        <title>Repeat-based holocentromeres influence genome architecture and karyotype evolution.</title>
        <authorList>
            <person name="Hofstatter P.G."/>
            <person name="Thangavel G."/>
            <person name="Lux T."/>
            <person name="Neumann P."/>
            <person name="Vondrak T."/>
            <person name="Novak P."/>
            <person name="Zhang M."/>
            <person name="Costa L."/>
            <person name="Castellani M."/>
            <person name="Scott A."/>
            <person name="Toegelov H."/>
            <person name="Fuchs J."/>
            <person name="Mata-Sucre Y."/>
            <person name="Dias Y."/>
            <person name="Vanzela A.L.L."/>
            <person name="Huettel B."/>
            <person name="Almeida C.C.S."/>
            <person name="Simkova H."/>
            <person name="Souza G."/>
            <person name="Pedrosa-Harand A."/>
            <person name="Macas J."/>
            <person name="Mayer K.F.X."/>
            <person name="Houben A."/>
            <person name="Marques A."/>
        </authorList>
    </citation>
    <scope>NUCLEOTIDE SEQUENCE</scope>
    <source>
        <strain evidence="7">RhyBre1mFocal</strain>
    </source>
</reference>
<dbReference type="InterPro" id="IPR036093">
    <property type="entry name" value="NAC_dom_sf"/>
</dbReference>
<evidence type="ECO:0000256" key="3">
    <source>
        <dbReference type="ARBA" id="ARBA00023163"/>
    </source>
</evidence>
<feature type="compositionally biased region" description="Low complexity" evidence="5">
    <location>
        <begin position="206"/>
        <end position="220"/>
    </location>
</feature>
<protein>
    <recommendedName>
        <fullName evidence="6">NAC domain-containing protein</fullName>
    </recommendedName>
</protein>
<dbReference type="AlphaFoldDB" id="A0A9Q0C2U5"/>
<comment type="caution">
    <text evidence="7">The sequence shown here is derived from an EMBL/GenBank/DDBJ whole genome shotgun (WGS) entry which is preliminary data.</text>
</comment>
<dbReference type="PROSITE" id="PS51005">
    <property type="entry name" value="NAC"/>
    <property type="match status" value="1"/>
</dbReference>
<accession>A0A9Q0C2U5</accession>
<evidence type="ECO:0000313" key="7">
    <source>
        <dbReference type="EMBL" id="KAJ1686258.1"/>
    </source>
</evidence>
<evidence type="ECO:0000313" key="8">
    <source>
        <dbReference type="Proteomes" id="UP001151287"/>
    </source>
</evidence>
<evidence type="ECO:0000256" key="5">
    <source>
        <dbReference type="SAM" id="MobiDB-lite"/>
    </source>
</evidence>
<keyword evidence="3" id="KW-0804">Transcription</keyword>
<keyword evidence="4" id="KW-0539">Nucleus</keyword>
<feature type="region of interest" description="Disordered" evidence="5">
    <location>
        <begin position="203"/>
        <end position="225"/>
    </location>
</feature>
<dbReference type="OrthoDB" id="622307at2759"/>
<evidence type="ECO:0000256" key="4">
    <source>
        <dbReference type="ARBA" id="ARBA00023242"/>
    </source>
</evidence>
<dbReference type="Gene3D" id="2.170.150.80">
    <property type="entry name" value="NAC domain"/>
    <property type="match status" value="1"/>
</dbReference>
<organism evidence="7 8">
    <name type="scientific">Rhynchospora breviuscula</name>
    <dbReference type="NCBI Taxonomy" id="2022672"/>
    <lineage>
        <taxon>Eukaryota</taxon>
        <taxon>Viridiplantae</taxon>
        <taxon>Streptophyta</taxon>
        <taxon>Embryophyta</taxon>
        <taxon>Tracheophyta</taxon>
        <taxon>Spermatophyta</taxon>
        <taxon>Magnoliopsida</taxon>
        <taxon>Liliopsida</taxon>
        <taxon>Poales</taxon>
        <taxon>Cyperaceae</taxon>
        <taxon>Cyperoideae</taxon>
        <taxon>Rhynchosporeae</taxon>
        <taxon>Rhynchospora</taxon>
    </lineage>
</organism>
<evidence type="ECO:0000256" key="2">
    <source>
        <dbReference type="ARBA" id="ARBA00023125"/>
    </source>
</evidence>
<dbReference type="Pfam" id="PF02365">
    <property type="entry name" value="NAM"/>
    <property type="match status" value="1"/>
</dbReference>
<dbReference type="Proteomes" id="UP001151287">
    <property type="component" value="Unassembled WGS sequence"/>
</dbReference>
<keyword evidence="1" id="KW-0805">Transcription regulation</keyword>
<proteinExistence type="predicted"/>
<dbReference type="GO" id="GO:0003677">
    <property type="term" value="F:DNA binding"/>
    <property type="evidence" value="ECO:0007669"/>
    <property type="project" value="UniProtKB-KW"/>
</dbReference>
<feature type="domain" description="NAC" evidence="6">
    <location>
        <begin position="5"/>
        <end position="166"/>
    </location>
</feature>
<evidence type="ECO:0000256" key="1">
    <source>
        <dbReference type="ARBA" id="ARBA00023015"/>
    </source>
</evidence>
<name>A0A9Q0C2U5_9POAL</name>
<keyword evidence="2" id="KW-0238">DNA-binding</keyword>
<dbReference type="EMBL" id="JAMQYH010000005">
    <property type="protein sequence ID" value="KAJ1686258.1"/>
    <property type="molecule type" value="Genomic_DNA"/>
</dbReference>
<keyword evidence="8" id="KW-1185">Reference proteome</keyword>
<dbReference type="InterPro" id="IPR003441">
    <property type="entry name" value="NAC-dom"/>
</dbReference>
<evidence type="ECO:0000259" key="6">
    <source>
        <dbReference type="PROSITE" id="PS51005"/>
    </source>
</evidence>
<sequence length="238" mass="27286">MSFLNMPGYRFYPTEEELLLFYLQHKLENTRTDIERVIPVLDVCRYHPKDLPLIAGEANRTDQEQWFFFCPRQQRETQGGRPTRTTMSGYWKGTGSPSYVFSSSNKVIGVKRTLVFYQGKAPAGTKTKWKMNEYKALQHVVHGVPAKAPMCVHLRHEFSLCRVYVGTATLQLFDRRPLDTNMNYKCNVVEASTFEANPSQLIERTSSNGSSSGEQSDPSPVDYGDTFDWNFLPDLFSI</sequence>